<keyword evidence="1" id="KW-0677">Repeat</keyword>
<proteinExistence type="predicted"/>
<dbReference type="Pfam" id="PF00571">
    <property type="entry name" value="CBS"/>
    <property type="match status" value="1"/>
</dbReference>
<dbReference type="PROSITE" id="PS51371">
    <property type="entry name" value="CBS"/>
    <property type="match status" value="1"/>
</dbReference>
<evidence type="ECO:0000256" key="1">
    <source>
        <dbReference type="ARBA" id="ARBA00022737"/>
    </source>
</evidence>
<sequence>MESVQSALPRFSPFASAADHSLAQFRQLTAPRSGRRRLRTVALAATRPGFAYSIQSGNGTSQVCEFMTKKDDLHVLKPSTPIGEALSAFLESEISSFPVIDEEWNLVGIVSDYDLLALASLPGTE</sequence>
<protein>
    <recommendedName>
        <fullName evidence="3">CBS domain-containing protein</fullName>
    </recommendedName>
</protein>
<dbReference type="PANTHER" id="PTHR48108">
    <property type="entry name" value="CBS DOMAIN-CONTAINING PROTEIN CBSX2, CHLOROPLASTIC"/>
    <property type="match status" value="1"/>
</dbReference>
<evidence type="ECO:0000313" key="4">
    <source>
        <dbReference type="EnsemblPlants" id="Kaladp0015s0209.1.v1.1"/>
    </source>
</evidence>
<dbReference type="EnsemblPlants" id="Kaladp0015s0209.1.v1.1">
    <property type="protein sequence ID" value="Kaladp0015s0209.1.v1.1"/>
    <property type="gene ID" value="Kaladp0015s0209.v1.1"/>
</dbReference>
<organism evidence="4 5">
    <name type="scientific">Kalanchoe fedtschenkoi</name>
    <name type="common">Lavender scallops</name>
    <name type="synonym">South American air plant</name>
    <dbReference type="NCBI Taxonomy" id="63787"/>
    <lineage>
        <taxon>Eukaryota</taxon>
        <taxon>Viridiplantae</taxon>
        <taxon>Streptophyta</taxon>
        <taxon>Embryophyta</taxon>
        <taxon>Tracheophyta</taxon>
        <taxon>Spermatophyta</taxon>
        <taxon>Magnoliopsida</taxon>
        <taxon>eudicotyledons</taxon>
        <taxon>Gunneridae</taxon>
        <taxon>Pentapetalae</taxon>
        <taxon>Saxifragales</taxon>
        <taxon>Crassulaceae</taxon>
        <taxon>Kalanchoe</taxon>
    </lineage>
</organism>
<name>A0A7N0SZU5_KALFE</name>
<evidence type="ECO:0000313" key="5">
    <source>
        <dbReference type="Proteomes" id="UP000594263"/>
    </source>
</evidence>
<evidence type="ECO:0000256" key="2">
    <source>
        <dbReference type="PROSITE-ProRule" id="PRU00703"/>
    </source>
</evidence>
<evidence type="ECO:0000259" key="3">
    <source>
        <dbReference type="PROSITE" id="PS51371"/>
    </source>
</evidence>
<feature type="domain" description="CBS" evidence="3">
    <location>
        <begin position="67"/>
        <end position="125"/>
    </location>
</feature>
<accession>A0A7N0SZU5</accession>
<dbReference type="PANTHER" id="PTHR48108:SF6">
    <property type="entry name" value="CBS DOMAIN-CONTAINING PROTEIN CBSX1, CHLOROPLASTIC"/>
    <property type="match status" value="1"/>
</dbReference>
<dbReference type="Gene3D" id="3.10.580.10">
    <property type="entry name" value="CBS-domain"/>
    <property type="match status" value="1"/>
</dbReference>
<dbReference type="SUPFAM" id="SSF54631">
    <property type="entry name" value="CBS-domain pair"/>
    <property type="match status" value="1"/>
</dbReference>
<reference evidence="4" key="1">
    <citation type="submission" date="2021-01" db="UniProtKB">
        <authorList>
            <consortium name="EnsemblPlants"/>
        </authorList>
    </citation>
    <scope>IDENTIFICATION</scope>
</reference>
<dbReference type="Gramene" id="Kaladp0015s0209.1.v1.1">
    <property type="protein sequence ID" value="Kaladp0015s0209.1.v1.1"/>
    <property type="gene ID" value="Kaladp0015s0209.v1.1"/>
</dbReference>
<dbReference type="InterPro" id="IPR000644">
    <property type="entry name" value="CBS_dom"/>
</dbReference>
<dbReference type="AlphaFoldDB" id="A0A7N0SZU5"/>
<dbReference type="SMART" id="SM00116">
    <property type="entry name" value="CBS"/>
    <property type="match status" value="1"/>
</dbReference>
<keyword evidence="2" id="KW-0129">CBS domain</keyword>
<keyword evidence="5" id="KW-1185">Reference proteome</keyword>
<dbReference type="Proteomes" id="UP000594263">
    <property type="component" value="Unplaced"/>
</dbReference>
<dbReference type="InterPro" id="IPR051462">
    <property type="entry name" value="CBS_domain-containing"/>
</dbReference>
<dbReference type="InterPro" id="IPR046342">
    <property type="entry name" value="CBS_dom_sf"/>
</dbReference>